<keyword evidence="3" id="KW-1185">Reference proteome</keyword>
<reference evidence="3" key="1">
    <citation type="journal article" date="2019" name="Int. J. Syst. Evol. Microbiol.">
        <title>The Global Catalogue of Microorganisms (GCM) 10K type strain sequencing project: providing services to taxonomists for standard genome sequencing and annotation.</title>
        <authorList>
            <consortium name="The Broad Institute Genomics Platform"/>
            <consortium name="The Broad Institute Genome Sequencing Center for Infectious Disease"/>
            <person name="Wu L."/>
            <person name="Ma J."/>
        </authorList>
    </citation>
    <scope>NUCLEOTIDE SEQUENCE [LARGE SCALE GENOMIC DNA]</scope>
    <source>
        <strain evidence="3">JCM 16904</strain>
    </source>
</reference>
<feature type="signal peptide" evidence="1">
    <location>
        <begin position="1"/>
        <end position="28"/>
    </location>
</feature>
<dbReference type="Proteomes" id="UP001500902">
    <property type="component" value="Unassembled WGS sequence"/>
</dbReference>
<sequence length="121" mass="13329">MNLRQKAGLVLAASTAVITLSTTTPAAAATVTPSAHVNVMVVQEASASQKFSCSKVKNWKARLACHAVMKAGGGWVFSKLENAAKKGWNRYSEAFNQLPRTIRALLWNHKRYFYCLLSPWC</sequence>
<protein>
    <submittedName>
        <fullName evidence="2">Uncharacterized protein</fullName>
    </submittedName>
</protein>
<proteinExistence type="predicted"/>
<dbReference type="EMBL" id="BAAAZP010000009">
    <property type="protein sequence ID" value="GAA3647401.1"/>
    <property type="molecule type" value="Genomic_DNA"/>
</dbReference>
<evidence type="ECO:0000313" key="3">
    <source>
        <dbReference type="Proteomes" id="UP001500902"/>
    </source>
</evidence>
<comment type="caution">
    <text evidence="2">The sequence shown here is derived from an EMBL/GenBank/DDBJ whole genome shotgun (WGS) entry which is preliminary data.</text>
</comment>
<evidence type="ECO:0000256" key="1">
    <source>
        <dbReference type="SAM" id="SignalP"/>
    </source>
</evidence>
<feature type="chain" id="PRO_5046296364" evidence="1">
    <location>
        <begin position="29"/>
        <end position="121"/>
    </location>
</feature>
<name>A0ABP7B440_9ACTN</name>
<accession>A0ABP7B440</accession>
<dbReference type="RefSeq" id="WP_344872997.1">
    <property type="nucleotide sequence ID" value="NZ_BAAAZP010000009.1"/>
</dbReference>
<gene>
    <name evidence="2" type="ORF">GCM10022224_007810</name>
</gene>
<keyword evidence="1" id="KW-0732">Signal</keyword>
<evidence type="ECO:0000313" key="2">
    <source>
        <dbReference type="EMBL" id="GAA3647401.1"/>
    </source>
</evidence>
<organism evidence="2 3">
    <name type="scientific">Nonomuraea antimicrobica</name>
    <dbReference type="NCBI Taxonomy" id="561173"/>
    <lineage>
        <taxon>Bacteria</taxon>
        <taxon>Bacillati</taxon>
        <taxon>Actinomycetota</taxon>
        <taxon>Actinomycetes</taxon>
        <taxon>Streptosporangiales</taxon>
        <taxon>Streptosporangiaceae</taxon>
        <taxon>Nonomuraea</taxon>
    </lineage>
</organism>